<dbReference type="Proteomes" id="UP001307889">
    <property type="component" value="Chromosome 12"/>
</dbReference>
<evidence type="ECO:0000313" key="5">
    <source>
        <dbReference type="Proteomes" id="UP001307889"/>
    </source>
</evidence>
<feature type="compositionally biased region" description="Basic and acidic residues" evidence="2">
    <location>
        <begin position="314"/>
        <end position="328"/>
    </location>
</feature>
<keyword evidence="3" id="KW-0732">Signal</keyword>
<feature type="compositionally biased region" description="Basic and acidic residues" evidence="2">
    <location>
        <begin position="337"/>
        <end position="352"/>
    </location>
</feature>
<sequence>MSPLLSALILLGLAGWGQTRPALPLPYQLVYLSPDPFGFHVPAPPQPLINNRVSDELQEIPEDDDDRSYEVTQFHTEDEAGRVVFGFQSPDQVRMEAREPDGTVKGSYSYVDPNGDIVKMQYWDDGHGIHMAGNNLPVAFNQEPQYTPEVRAAREEHFRMYDAILQNLRAAGLNDSPDPERYPSGDYDDSNTQSSEEIPEEEAPPSDESVILENESANRDPQPDYQKTPYQMRPQNLPPADDTEDEESIVIENPELARHWARRGKSRKPVASPAHGENGPHNEEMDYSSSHQVATISEEPKSELVNAGSDSVVDDLKALKPEEPRVEEPLALPSKQVPEKPQETPEPPRAESRVMHLIPEPTVSQPLPAQVPEFVAIVKQSDSKSIKLEEPQEDKTVQKKIISDIAKPTDKKESLIKDAPPQEAKSRSLNDEKVDEIPGGRAFYYHFAHQIPQPVERVDDDVSKIVETSNHEHQHDIPVSVRASGLGQIPISAVHDSQVSPRQRLFLPNYAVYPVYIPPIKN</sequence>
<feature type="region of interest" description="Disordered" evidence="2">
    <location>
        <begin position="382"/>
        <end position="433"/>
    </location>
</feature>
<keyword evidence="1" id="KW-0193">Cuticle</keyword>
<dbReference type="InterPro" id="IPR000618">
    <property type="entry name" value="Insect_cuticle"/>
</dbReference>
<dbReference type="EMBL" id="AP028920">
    <property type="protein sequence ID" value="BET00670.1"/>
    <property type="molecule type" value="Genomic_DNA"/>
</dbReference>
<feature type="signal peptide" evidence="3">
    <location>
        <begin position="1"/>
        <end position="19"/>
    </location>
</feature>
<name>A0ABN7BA31_9HEMI</name>
<evidence type="ECO:0000256" key="3">
    <source>
        <dbReference type="SAM" id="SignalP"/>
    </source>
</evidence>
<feature type="compositionally biased region" description="Basic residues" evidence="2">
    <location>
        <begin position="259"/>
        <end position="268"/>
    </location>
</feature>
<protein>
    <submittedName>
        <fullName evidence="4">Insect cuticle protein</fullName>
    </submittedName>
</protein>
<dbReference type="Pfam" id="PF00379">
    <property type="entry name" value="Chitin_bind_4"/>
    <property type="match status" value="1"/>
</dbReference>
<feature type="compositionally biased region" description="Basic and acidic residues" evidence="2">
    <location>
        <begin position="424"/>
        <end position="433"/>
    </location>
</feature>
<proteinExistence type="predicted"/>
<evidence type="ECO:0000256" key="1">
    <source>
        <dbReference type="PROSITE-ProRule" id="PRU00497"/>
    </source>
</evidence>
<reference evidence="4 5" key="1">
    <citation type="submission" date="2023-09" db="EMBL/GenBank/DDBJ databases">
        <title>Nesidiocoris tenuis whole genome shotgun sequence.</title>
        <authorList>
            <person name="Shibata T."/>
            <person name="Shimoda M."/>
            <person name="Kobayashi T."/>
            <person name="Uehara T."/>
        </authorList>
    </citation>
    <scope>NUCLEOTIDE SEQUENCE [LARGE SCALE GENOMIC DNA]</scope>
    <source>
        <strain evidence="4 5">Japan</strain>
    </source>
</reference>
<organism evidence="4 5">
    <name type="scientific">Nesidiocoris tenuis</name>
    <dbReference type="NCBI Taxonomy" id="355587"/>
    <lineage>
        <taxon>Eukaryota</taxon>
        <taxon>Metazoa</taxon>
        <taxon>Ecdysozoa</taxon>
        <taxon>Arthropoda</taxon>
        <taxon>Hexapoda</taxon>
        <taxon>Insecta</taxon>
        <taxon>Pterygota</taxon>
        <taxon>Neoptera</taxon>
        <taxon>Paraneoptera</taxon>
        <taxon>Hemiptera</taxon>
        <taxon>Heteroptera</taxon>
        <taxon>Panheteroptera</taxon>
        <taxon>Cimicomorpha</taxon>
        <taxon>Miridae</taxon>
        <taxon>Dicyphina</taxon>
        <taxon>Nesidiocoris</taxon>
    </lineage>
</organism>
<accession>A0ABN7BA31</accession>
<evidence type="ECO:0000313" key="4">
    <source>
        <dbReference type="EMBL" id="BET00670.1"/>
    </source>
</evidence>
<feature type="compositionally biased region" description="Basic and acidic residues" evidence="2">
    <location>
        <begin position="407"/>
        <end position="416"/>
    </location>
</feature>
<feature type="compositionally biased region" description="Basic and acidic residues" evidence="2">
    <location>
        <begin position="382"/>
        <end position="397"/>
    </location>
</feature>
<evidence type="ECO:0000256" key="2">
    <source>
        <dbReference type="SAM" id="MobiDB-lite"/>
    </source>
</evidence>
<feature type="region of interest" description="Disordered" evidence="2">
    <location>
        <begin position="170"/>
        <end position="352"/>
    </location>
</feature>
<gene>
    <name evidence="4" type="ORF">NTJ_13486</name>
</gene>
<keyword evidence="5" id="KW-1185">Reference proteome</keyword>
<feature type="chain" id="PRO_5045272448" evidence="3">
    <location>
        <begin position="20"/>
        <end position="522"/>
    </location>
</feature>
<dbReference type="PROSITE" id="PS51155">
    <property type="entry name" value="CHIT_BIND_RR_2"/>
    <property type="match status" value="1"/>
</dbReference>